<evidence type="ECO:0000313" key="5">
    <source>
        <dbReference type="Proteomes" id="UP000754563"/>
    </source>
</evidence>
<organism evidence="4 5">
    <name type="scientific">Candidatus Dojkabacteria bacterium</name>
    <dbReference type="NCBI Taxonomy" id="2099670"/>
    <lineage>
        <taxon>Bacteria</taxon>
        <taxon>Candidatus Dojkabacteria</taxon>
    </lineage>
</organism>
<feature type="domain" description="tRNA/rRNA methyltransferase SpoU type" evidence="3">
    <location>
        <begin position="23"/>
        <end position="165"/>
    </location>
</feature>
<dbReference type="EMBL" id="JAGQLH010000038">
    <property type="protein sequence ID" value="MCA9385707.1"/>
    <property type="molecule type" value="Genomic_DNA"/>
</dbReference>
<dbReference type="GO" id="GO:0005829">
    <property type="term" value="C:cytosol"/>
    <property type="evidence" value="ECO:0007669"/>
    <property type="project" value="TreeGrafter"/>
</dbReference>
<dbReference type="GO" id="GO:0032259">
    <property type="term" value="P:methylation"/>
    <property type="evidence" value="ECO:0007669"/>
    <property type="project" value="UniProtKB-KW"/>
</dbReference>
<evidence type="ECO:0000256" key="1">
    <source>
        <dbReference type="ARBA" id="ARBA00022603"/>
    </source>
</evidence>
<dbReference type="Gene3D" id="3.40.1280.10">
    <property type="match status" value="1"/>
</dbReference>
<protein>
    <submittedName>
        <fullName evidence="4">tRNA methyltransferase</fullName>
    </submittedName>
</protein>
<dbReference type="GO" id="GO:0003723">
    <property type="term" value="F:RNA binding"/>
    <property type="evidence" value="ECO:0007669"/>
    <property type="project" value="InterPro"/>
</dbReference>
<dbReference type="InterPro" id="IPR029028">
    <property type="entry name" value="Alpha/beta_knot_MTases"/>
</dbReference>
<dbReference type="Pfam" id="PF00588">
    <property type="entry name" value="SpoU_methylase"/>
    <property type="match status" value="1"/>
</dbReference>
<dbReference type="PANTHER" id="PTHR46429">
    <property type="entry name" value="23S RRNA (GUANOSINE-2'-O-)-METHYLTRANSFERASE RLMB"/>
    <property type="match status" value="1"/>
</dbReference>
<dbReference type="InterPro" id="IPR004441">
    <property type="entry name" value="rRNA_MeTrfase_TrmH"/>
</dbReference>
<dbReference type="AlphaFoldDB" id="A0A955RKQ9"/>
<dbReference type="InterPro" id="IPR001537">
    <property type="entry name" value="SpoU_MeTrfase"/>
</dbReference>
<comment type="caution">
    <text evidence="4">The sequence shown here is derived from an EMBL/GenBank/DDBJ whole genome shotgun (WGS) entry which is preliminary data.</text>
</comment>
<dbReference type="GO" id="GO:0006396">
    <property type="term" value="P:RNA processing"/>
    <property type="evidence" value="ECO:0007669"/>
    <property type="project" value="InterPro"/>
</dbReference>
<gene>
    <name evidence="4" type="ORF">KC717_03600</name>
</gene>
<dbReference type="GO" id="GO:0008173">
    <property type="term" value="F:RNA methyltransferase activity"/>
    <property type="evidence" value="ECO:0007669"/>
    <property type="project" value="InterPro"/>
</dbReference>
<sequence length="169" mass="19213">MKQLRGLELKKFYKQHERHGKDIVLILENIQYARNVASMFRTADAIQISKIYLTGISHTPPFGKDLVKASRSKEKSVQWEYQDNSGKIINKLKRQGYQIIGLEITDEAVDYRDFSYSDKICLVLGNETYGIVKNTLAKLDHAIFLPMWGKGASLNVTISGSIALYKIAE</sequence>
<reference evidence="4" key="1">
    <citation type="submission" date="2020-04" db="EMBL/GenBank/DDBJ databases">
        <authorList>
            <person name="Zhang T."/>
        </authorList>
    </citation>
    <scope>NUCLEOTIDE SEQUENCE</scope>
    <source>
        <strain evidence="4">HKST-UBA11</strain>
    </source>
</reference>
<dbReference type="PANTHER" id="PTHR46429:SF1">
    <property type="entry name" value="23S RRNA (GUANOSINE-2'-O-)-METHYLTRANSFERASE RLMB"/>
    <property type="match status" value="1"/>
</dbReference>
<proteinExistence type="predicted"/>
<evidence type="ECO:0000313" key="4">
    <source>
        <dbReference type="EMBL" id="MCA9385707.1"/>
    </source>
</evidence>
<evidence type="ECO:0000259" key="3">
    <source>
        <dbReference type="Pfam" id="PF00588"/>
    </source>
</evidence>
<name>A0A955RKQ9_9BACT</name>
<dbReference type="SUPFAM" id="SSF75217">
    <property type="entry name" value="alpha/beta knot"/>
    <property type="match status" value="1"/>
</dbReference>
<reference evidence="4" key="2">
    <citation type="journal article" date="2021" name="Microbiome">
        <title>Successional dynamics and alternative stable states in a saline activated sludge microbial community over 9 years.</title>
        <authorList>
            <person name="Wang Y."/>
            <person name="Ye J."/>
            <person name="Ju F."/>
            <person name="Liu L."/>
            <person name="Boyd J.A."/>
            <person name="Deng Y."/>
            <person name="Parks D.H."/>
            <person name="Jiang X."/>
            <person name="Yin X."/>
            <person name="Woodcroft B.J."/>
            <person name="Tyson G.W."/>
            <person name="Hugenholtz P."/>
            <person name="Polz M.F."/>
            <person name="Zhang T."/>
        </authorList>
    </citation>
    <scope>NUCLEOTIDE SEQUENCE</scope>
    <source>
        <strain evidence="4">HKST-UBA11</strain>
    </source>
</reference>
<dbReference type="InterPro" id="IPR029026">
    <property type="entry name" value="tRNA_m1G_MTases_N"/>
</dbReference>
<evidence type="ECO:0000256" key="2">
    <source>
        <dbReference type="ARBA" id="ARBA00022679"/>
    </source>
</evidence>
<keyword evidence="1 4" id="KW-0489">Methyltransferase</keyword>
<accession>A0A955RKQ9</accession>
<dbReference type="Proteomes" id="UP000754563">
    <property type="component" value="Unassembled WGS sequence"/>
</dbReference>
<keyword evidence="2" id="KW-0808">Transferase</keyword>